<dbReference type="Proteomes" id="UP000595278">
    <property type="component" value="Chromosome"/>
</dbReference>
<accession>A0A974NEW1</accession>
<keyword evidence="2" id="KW-1185">Reference proteome</keyword>
<name>A0A974NEW1_9GAMM</name>
<evidence type="ECO:0000313" key="2">
    <source>
        <dbReference type="Proteomes" id="UP000595278"/>
    </source>
</evidence>
<gene>
    <name evidence="1" type="ORF">JHT90_13180</name>
</gene>
<sequence>MKVFTIGFTKKSAEEFFNLIKNSGTKRVIDVRLNNTSQLSSFAKQDDLKYFLKELCHVDYLHLLELAPTEQVLTPYRHKEHNWQQFRDEFLKLMQERQIEKHLDKKLVDQSCLLCGEEKPDHCHREFIIEYLQSHWKQKIEVEHLI</sequence>
<dbReference type="PANTHER" id="PTHR39337">
    <property type="entry name" value="BLR5642 PROTEIN"/>
    <property type="match status" value="1"/>
</dbReference>
<dbReference type="InterPro" id="IPR007438">
    <property type="entry name" value="DUF488"/>
</dbReference>
<protein>
    <submittedName>
        <fullName evidence="1">DUF488 domain-containing protein</fullName>
    </submittedName>
</protein>
<proteinExistence type="predicted"/>
<dbReference type="AlphaFoldDB" id="A0A974NEW1"/>
<organism evidence="1 2">
    <name type="scientific">Entomomonas asaccharolytica</name>
    <dbReference type="NCBI Taxonomy" id="2785331"/>
    <lineage>
        <taxon>Bacteria</taxon>
        <taxon>Pseudomonadati</taxon>
        <taxon>Pseudomonadota</taxon>
        <taxon>Gammaproteobacteria</taxon>
        <taxon>Pseudomonadales</taxon>
        <taxon>Pseudomonadaceae</taxon>
        <taxon>Entomomonas</taxon>
    </lineage>
</organism>
<dbReference type="KEGG" id="eaz:JHT90_13180"/>
<dbReference type="Pfam" id="PF04343">
    <property type="entry name" value="DUF488"/>
    <property type="match status" value="1"/>
</dbReference>
<evidence type="ECO:0000313" key="1">
    <source>
        <dbReference type="EMBL" id="QQP85319.1"/>
    </source>
</evidence>
<dbReference type="EMBL" id="CP067393">
    <property type="protein sequence ID" value="QQP85319.1"/>
    <property type="molecule type" value="Genomic_DNA"/>
</dbReference>
<reference evidence="1 2" key="1">
    <citation type="submission" date="2021-01" db="EMBL/GenBank/DDBJ databases">
        <title>Entomomonas sp. F2A isolated from a house cricket (Acheta domesticus).</title>
        <authorList>
            <person name="Spergser J."/>
            <person name="Busse H.-J."/>
        </authorList>
    </citation>
    <scope>NUCLEOTIDE SEQUENCE [LARGE SCALE GENOMIC DNA]</scope>
    <source>
        <strain evidence="1 2">F2A</strain>
    </source>
</reference>
<dbReference type="RefSeq" id="WP_201091795.1">
    <property type="nucleotide sequence ID" value="NZ_CP067393.1"/>
</dbReference>
<dbReference type="PANTHER" id="PTHR39337:SF1">
    <property type="entry name" value="BLR5642 PROTEIN"/>
    <property type="match status" value="1"/>
</dbReference>